<evidence type="ECO:0000313" key="3">
    <source>
        <dbReference type="EMBL" id="AYO52733.1"/>
    </source>
</evidence>
<feature type="region of interest" description="Disordered" evidence="1">
    <location>
        <begin position="60"/>
        <end position="190"/>
    </location>
</feature>
<keyword evidence="2" id="KW-0472">Membrane</keyword>
<sequence>MTQEKQTSIRILQSKPTKKTLGQSTIFLLGLLTGVIIASIFFLAFMQINSTKNLNTTAITDPSSEIQQSNESRDEENSASHHDESSVAYKQHMDDKDFNKMFKHENKSTEQKNPSGSPFEQIIKPEVKQLPPTIHKPQSTTIKPTTNQVKPKPEANIKVAAKEIKPEPEEISPEGSVKMSIEKKVVEDKP</sequence>
<evidence type="ECO:0000256" key="2">
    <source>
        <dbReference type="SAM" id="Phobius"/>
    </source>
</evidence>
<dbReference type="Proteomes" id="UP000279962">
    <property type="component" value="Chromosome"/>
</dbReference>
<proteinExistence type="predicted"/>
<dbReference type="RefSeq" id="WP_087553882.1">
    <property type="nucleotide sequence ID" value="NZ_CP033133.1"/>
</dbReference>
<feature type="compositionally biased region" description="Basic and acidic residues" evidence="1">
    <location>
        <begin position="180"/>
        <end position="190"/>
    </location>
</feature>
<gene>
    <name evidence="3" type="ORF">CDG68_03110</name>
</gene>
<reference evidence="3 4" key="1">
    <citation type="submission" date="2018-10" db="EMBL/GenBank/DDBJ databases">
        <title>The complete genome of Acinetobacter wuhouensis strain WCHAW010062.</title>
        <authorList>
            <person name="Hu Y."/>
            <person name="Long H."/>
            <person name="Feng Y."/>
            <person name="Zong Z."/>
        </authorList>
    </citation>
    <scope>NUCLEOTIDE SEQUENCE [LARGE SCALE GENOMIC DNA]</scope>
    <source>
        <strain evidence="3 4">WCHAW010062</strain>
    </source>
</reference>
<feature type="compositionally biased region" description="Basic and acidic residues" evidence="1">
    <location>
        <begin position="151"/>
        <end position="168"/>
    </location>
</feature>
<evidence type="ECO:0000256" key="1">
    <source>
        <dbReference type="SAM" id="MobiDB-lite"/>
    </source>
</evidence>
<feature type="compositionally biased region" description="Polar residues" evidence="1">
    <location>
        <begin position="136"/>
        <end position="149"/>
    </location>
</feature>
<evidence type="ECO:0000313" key="4">
    <source>
        <dbReference type="Proteomes" id="UP000279962"/>
    </source>
</evidence>
<feature type="transmembrane region" description="Helical" evidence="2">
    <location>
        <begin position="21"/>
        <end position="46"/>
    </location>
</feature>
<name>A0A3G2SXW9_9GAMM</name>
<feature type="compositionally biased region" description="Basic and acidic residues" evidence="1">
    <location>
        <begin position="71"/>
        <end position="110"/>
    </location>
</feature>
<organism evidence="3 4">
    <name type="scientific">Acinetobacter wuhouensis</name>
    <dbReference type="NCBI Taxonomy" id="1879050"/>
    <lineage>
        <taxon>Bacteria</taxon>
        <taxon>Pseudomonadati</taxon>
        <taxon>Pseudomonadota</taxon>
        <taxon>Gammaproteobacteria</taxon>
        <taxon>Moraxellales</taxon>
        <taxon>Moraxellaceae</taxon>
        <taxon>Acinetobacter</taxon>
    </lineage>
</organism>
<dbReference type="AlphaFoldDB" id="A0A3G2SXW9"/>
<protein>
    <submittedName>
        <fullName evidence="3">Uncharacterized protein</fullName>
    </submittedName>
</protein>
<dbReference type="EMBL" id="CP033133">
    <property type="protein sequence ID" value="AYO52733.1"/>
    <property type="molecule type" value="Genomic_DNA"/>
</dbReference>
<feature type="compositionally biased region" description="Polar residues" evidence="1">
    <location>
        <begin position="60"/>
        <end position="70"/>
    </location>
</feature>
<accession>A0A3G2SXW9</accession>
<keyword evidence="2" id="KW-0812">Transmembrane</keyword>
<keyword evidence="2" id="KW-1133">Transmembrane helix</keyword>